<proteinExistence type="predicted"/>
<dbReference type="Proteomes" id="UP001152622">
    <property type="component" value="Chromosome 2"/>
</dbReference>
<protein>
    <submittedName>
        <fullName evidence="1">Uncharacterized protein</fullName>
    </submittedName>
</protein>
<dbReference type="OrthoDB" id="10609606at2759"/>
<keyword evidence="2" id="KW-1185">Reference proteome</keyword>
<gene>
    <name evidence="1" type="ORF">SKAU_G00053930</name>
</gene>
<accession>A0A9Q1G3H9</accession>
<dbReference type="AlphaFoldDB" id="A0A9Q1G3H9"/>
<comment type="caution">
    <text evidence="1">The sequence shown here is derived from an EMBL/GenBank/DDBJ whole genome shotgun (WGS) entry which is preliminary data.</text>
</comment>
<reference evidence="1" key="1">
    <citation type="journal article" date="2023" name="Science">
        <title>Genome structures resolve the early diversification of teleost fishes.</title>
        <authorList>
            <person name="Parey E."/>
            <person name="Louis A."/>
            <person name="Montfort J."/>
            <person name="Bouchez O."/>
            <person name="Roques C."/>
            <person name="Iampietro C."/>
            <person name="Lluch J."/>
            <person name="Castinel A."/>
            <person name="Donnadieu C."/>
            <person name="Desvignes T."/>
            <person name="Floi Bucao C."/>
            <person name="Jouanno E."/>
            <person name="Wen M."/>
            <person name="Mejri S."/>
            <person name="Dirks R."/>
            <person name="Jansen H."/>
            <person name="Henkel C."/>
            <person name="Chen W.J."/>
            <person name="Zahm M."/>
            <person name="Cabau C."/>
            <person name="Klopp C."/>
            <person name="Thompson A.W."/>
            <person name="Robinson-Rechavi M."/>
            <person name="Braasch I."/>
            <person name="Lecointre G."/>
            <person name="Bobe J."/>
            <person name="Postlethwait J.H."/>
            <person name="Berthelot C."/>
            <person name="Roest Crollius H."/>
            <person name="Guiguen Y."/>
        </authorList>
    </citation>
    <scope>NUCLEOTIDE SEQUENCE</scope>
    <source>
        <tissue evidence="1">Blood</tissue>
    </source>
</reference>
<evidence type="ECO:0000313" key="1">
    <source>
        <dbReference type="EMBL" id="KAJ8374813.1"/>
    </source>
</evidence>
<sequence length="195" mass="21579">MSAEGFRCGSRRRWGPGIQRCWLQLKPWLRSTIPLWLSRLPGSFSLPHISTLPAACCLLPEGWTNTCCWQAVPPPSFISLSLSAVPGRSLHQASTAARLPRLSVNLSSLGRGPRGRAAKRKLRRIWLRFQETRAHAHACRDRAEGAQRDGVRTEVQGQLWASFGMAEGQESRAGLAAGRRDVRTTALAATHHRSL</sequence>
<dbReference type="EMBL" id="JAINUF010000002">
    <property type="protein sequence ID" value="KAJ8374813.1"/>
    <property type="molecule type" value="Genomic_DNA"/>
</dbReference>
<organism evidence="1 2">
    <name type="scientific">Synaphobranchus kaupii</name>
    <name type="common">Kaup's arrowtooth eel</name>
    <dbReference type="NCBI Taxonomy" id="118154"/>
    <lineage>
        <taxon>Eukaryota</taxon>
        <taxon>Metazoa</taxon>
        <taxon>Chordata</taxon>
        <taxon>Craniata</taxon>
        <taxon>Vertebrata</taxon>
        <taxon>Euteleostomi</taxon>
        <taxon>Actinopterygii</taxon>
        <taxon>Neopterygii</taxon>
        <taxon>Teleostei</taxon>
        <taxon>Anguilliformes</taxon>
        <taxon>Synaphobranchidae</taxon>
        <taxon>Synaphobranchus</taxon>
    </lineage>
</organism>
<name>A0A9Q1G3H9_SYNKA</name>
<evidence type="ECO:0000313" key="2">
    <source>
        <dbReference type="Proteomes" id="UP001152622"/>
    </source>
</evidence>